<dbReference type="InterPro" id="IPR042856">
    <property type="entry name" value="RSP14"/>
</dbReference>
<accession>A0A9P0I937</accession>
<dbReference type="AlphaFoldDB" id="A0A9P0I937"/>
<keyword evidence="2" id="KW-1185">Reference proteome</keyword>
<dbReference type="PANTHER" id="PTHR15599">
    <property type="entry name" value="RTDR1"/>
    <property type="match status" value="1"/>
</dbReference>
<dbReference type="Proteomes" id="UP001153321">
    <property type="component" value="Chromosome 3"/>
</dbReference>
<dbReference type="PANTHER" id="PTHR15599:SF1">
    <property type="entry name" value="RADIAL SPOKE HEAD 14 HOMOLOG"/>
    <property type="match status" value="1"/>
</dbReference>
<sequence length="453" mass="52457">MFNPHRNAFLQIECPLNPRLINKVVKRHMCKKLTYLEGEDSIFGLVLRPAKRLESTQASLSAHFVDVTEARHGFGRLGLKNLIRDLSSASQLVIVQAVHTLLNQILIPEDALYLIENNVVIRLIQLLLDNDPIIREKVSILLTFVARYDIGRKKILSRPIVIDRIIELISYDRKEVRYAASLFLKTLTRDKCACEAIMKNERIVEILLKMIKDDYLEIVLHHMNSLKNLSEWDPVRPLKANAFQVMKQLLMFNHYDQIRVVRTAIDVMTQLCKHNVGKRLADKHDMTKLLFNYLLSPHIQVVVSTLGLLQYITTTTYSKWRAKQFAYDFIDRLITLAQSHTWPVLQLRALQVLTNLCDCSDIRIAVKTYWDTVMTNKDIPIFPFEHFAGRTECSSYNLVCGYNYTTMCVEELNTVKQDYGPDAEVTDPYSYSGHIQQLKENLLKAMNEENEEV</sequence>
<reference evidence="1" key="1">
    <citation type="submission" date="2022-02" db="EMBL/GenBank/DDBJ databases">
        <authorList>
            <person name="King R."/>
        </authorList>
    </citation>
    <scope>NUCLEOTIDE SEQUENCE</scope>
</reference>
<dbReference type="EMBL" id="LR824534">
    <property type="protein sequence ID" value="CAH1643717.1"/>
    <property type="molecule type" value="Genomic_DNA"/>
</dbReference>
<organism evidence="1 2">
    <name type="scientific">Spodoptera littoralis</name>
    <name type="common">Egyptian cotton leafworm</name>
    <dbReference type="NCBI Taxonomy" id="7109"/>
    <lineage>
        <taxon>Eukaryota</taxon>
        <taxon>Metazoa</taxon>
        <taxon>Ecdysozoa</taxon>
        <taxon>Arthropoda</taxon>
        <taxon>Hexapoda</taxon>
        <taxon>Insecta</taxon>
        <taxon>Pterygota</taxon>
        <taxon>Neoptera</taxon>
        <taxon>Endopterygota</taxon>
        <taxon>Lepidoptera</taxon>
        <taxon>Glossata</taxon>
        <taxon>Ditrysia</taxon>
        <taxon>Noctuoidea</taxon>
        <taxon>Noctuidae</taxon>
        <taxon>Amphipyrinae</taxon>
        <taxon>Spodoptera</taxon>
    </lineage>
</organism>
<evidence type="ECO:0000313" key="2">
    <source>
        <dbReference type="Proteomes" id="UP001153321"/>
    </source>
</evidence>
<dbReference type="SUPFAM" id="SSF48371">
    <property type="entry name" value="ARM repeat"/>
    <property type="match status" value="1"/>
</dbReference>
<dbReference type="InterPro" id="IPR016024">
    <property type="entry name" value="ARM-type_fold"/>
</dbReference>
<dbReference type="InterPro" id="IPR011989">
    <property type="entry name" value="ARM-like"/>
</dbReference>
<protein>
    <submittedName>
        <fullName evidence="1">Uncharacterized protein</fullName>
    </submittedName>
</protein>
<name>A0A9P0I937_SPOLI</name>
<proteinExistence type="predicted"/>
<gene>
    <name evidence="1" type="ORF">SPLIT_LOCUS9071</name>
</gene>
<dbReference type="Gene3D" id="1.25.10.10">
    <property type="entry name" value="Leucine-rich Repeat Variant"/>
    <property type="match status" value="1"/>
</dbReference>
<evidence type="ECO:0000313" key="1">
    <source>
        <dbReference type="EMBL" id="CAH1643717.1"/>
    </source>
</evidence>